<dbReference type="EMBL" id="SLUK01000005">
    <property type="protein sequence ID" value="TCL43398.1"/>
    <property type="molecule type" value="Genomic_DNA"/>
</dbReference>
<evidence type="ECO:0000256" key="1">
    <source>
        <dbReference type="HAMAP-Rule" id="MF_01966"/>
    </source>
</evidence>
<keyword evidence="1" id="KW-0547">Nucleotide-binding</keyword>
<evidence type="ECO:0000313" key="3">
    <source>
        <dbReference type="EMBL" id="TCL43398.1"/>
    </source>
</evidence>
<dbReference type="EC" id="5.1.99.6" evidence="1"/>
<dbReference type="HAMAP" id="MF_01966">
    <property type="entry name" value="NADHX_epimerase"/>
    <property type="match status" value="1"/>
</dbReference>
<comment type="catalytic activity">
    <reaction evidence="1">
        <text>(6R)-NADHX = (6S)-NADHX</text>
        <dbReference type="Rhea" id="RHEA:32215"/>
        <dbReference type="ChEBI" id="CHEBI:64074"/>
        <dbReference type="ChEBI" id="CHEBI:64075"/>
        <dbReference type="EC" id="5.1.99.6"/>
    </reaction>
</comment>
<gene>
    <name evidence="1" type="primary">nnrE</name>
    <name evidence="3" type="ORF">EDD78_10526</name>
</gene>
<dbReference type="Gene3D" id="3.40.50.10260">
    <property type="entry name" value="YjeF N-terminal domain"/>
    <property type="match status" value="1"/>
</dbReference>
<comment type="cofactor">
    <cofactor evidence="1">
        <name>K(+)</name>
        <dbReference type="ChEBI" id="CHEBI:29103"/>
    </cofactor>
    <text evidence="1">Binds 1 potassium ion per subunit.</text>
</comment>
<dbReference type="Pfam" id="PF03853">
    <property type="entry name" value="YjeF_N"/>
    <property type="match status" value="1"/>
</dbReference>
<organism evidence="3 4">
    <name type="scientific">Harryflintia acetispora</name>
    <dbReference type="NCBI Taxonomy" id="1849041"/>
    <lineage>
        <taxon>Bacteria</taxon>
        <taxon>Bacillati</taxon>
        <taxon>Bacillota</taxon>
        <taxon>Clostridia</taxon>
        <taxon>Eubacteriales</taxon>
        <taxon>Oscillospiraceae</taxon>
        <taxon>Harryflintia</taxon>
    </lineage>
</organism>
<comment type="catalytic activity">
    <reaction evidence="1">
        <text>(6R)-NADPHX = (6S)-NADPHX</text>
        <dbReference type="Rhea" id="RHEA:32227"/>
        <dbReference type="ChEBI" id="CHEBI:64076"/>
        <dbReference type="ChEBI" id="CHEBI:64077"/>
        <dbReference type="EC" id="5.1.99.6"/>
    </reaction>
</comment>
<dbReference type="SUPFAM" id="SSF64153">
    <property type="entry name" value="YjeF N-terminal domain-like"/>
    <property type="match status" value="1"/>
</dbReference>
<feature type="binding site" evidence="1">
    <location>
        <position position="124"/>
    </location>
    <ligand>
        <name>K(+)</name>
        <dbReference type="ChEBI" id="CHEBI:29103"/>
    </ligand>
</feature>
<dbReference type="AlphaFoldDB" id="A0A9X8Y864"/>
<comment type="caution">
    <text evidence="1">Lacks conserved residue(s) required for the propagation of feature annotation.</text>
</comment>
<keyword evidence="1" id="KW-0479">Metal-binding</keyword>
<dbReference type="Proteomes" id="UP000294682">
    <property type="component" value="Unassembled WGS sequence"/>
</dbReference>
<comment type="function">
    <text evidence="1">Catalyzes the epimerization of the S- and R-forms of NAD(P)HX, a damaged form of NAD(P)H that is a result of enzymatic or heat-dependent hydration. This is a prerequisite for the S-specific NAD(P)H-hydrate dehydratase to allow the repair of both epimers of NAD(P)HX.</text>
</comment>
<keyword evidence="1" id="KW-0521">NADP</keyword>
<keyword evidence="1" id="KW-0413">Isomerase</keyword>
<sequence length="223" mass="24462">MRLVTSAQMKQIERNAVLAGLSYSEMMENAGRVAFGALSAYHDFEGETALVFAGKGNNGGDGLVLARMLWRAGAKVTVLLCDGEPQTKEATANLSLLPRTVAVLNLAYETQALEGLSKPDFVVDALYGTGFHPPFEMRDRQAAQWMNCCGAPVYALDLPSGVDADMARADCDAVRARCTFAFDSLKYAHCREPAKGYCGEVHCLNIWIPEECHRGLYWEIEEQ</sequence>
<accession>A0A9X8Y864</accession>
<dbReference type="GO" id="GO:0046872">
    <property type="term" value="F:metal ion binding"/>
    <property type="evidence" value="ECO:0007669"/>
    <property type="project" value="UniProtKB-KW"/>
</dbReference>
<dbReference type="GO" id="GO:0052856">
    <property type="term" value="F:NAD(P)HX epimerase activity"/>
    <property type="evidence" value="ECO:0007669"/>
    <property type="project" value="UniProtKB-UniRule"/>
</dbReference>
<proteinExistence type="inferred from homology"/>
<dbReference type="NCBIfam" id="TIGR00197">
    <property type="entry name" value="yjeF_nterm"/>
    <property type="match status" value="1"/>
</dbReference>
<dbReference type="InterPro" id="IPR004443">
    <property type="entry name" value="YjeF_N_dom"/>
</dbReference>
<reference evidence="3 4" key="1">
    <citation type="submission" date="2019-03" db="EMBL/GenBank/DDBJ databases">
        <title>Genomic Encyclopedia of Type Strains, Phase IV (KMG-IV): sequencing the most valuable type-strain genomes for metagenomic binning, comparative biology and taxonomic classification.</title>
        <authorList>
            <person name="Goeker M."/>
        </authorList>
    </citation>
    <scope>NUCLEOTIDE SEQUENCE [LARGE SCALE GENOMIC DNA]</scope>
    <source>
        <strain evidence="3 4">DSM 100433</strain>
    </source>
</reference>
<keyword evidence="1" id="KW-0630">Potassium</keyword>
<feature type="binding site" evidence="1">
    <location>
        <position position="58"/>
    </location>
    <ligand>
        <name>K(+)</name>
        <dbReference type="ChEBI" id="CHEBI:29103"/>
    </ligand>
</feature>
<keyword evidence="4" id="KW-1185">Reference proteome</keyword>
<protein>
    <recommendedName>
        <fullName evidence="1">NAD(P)H-hydrate epimerase</fullName>
        <ecNumber evidence="1">5.1.99.6</ecNumber>
    </recommendedName>
    <alternativeName>
        <fullName evidence="1">NAD(P)HX epimerase</fullName>
    </alternativeName>
</protein>
<keyword evidence="1" id="KW-0520">NAD</keyword>
<feature type="binding site" evidence="1">
    <location>
        <position position="157"/>
    </location>
    <ligand>
        <name>(6S)-NADPHX</name>
        <dbReference type="ChEBI" id="CHEBI:64076"/>
    </ligand>
</feature>
<dbReference type="PROSITE" id="PS51385">
    <property type="entry name" value="YJEF_N"/>
    <property type="match status" value="1"/>
</dbReference>
<dbReference type="RefSeq" id="WP_132084416.1">
    <property type="nucleotide sequence ID" value="NZ_SLUK01000005.1"/>
</dbReference>
<feature type="binding site" evidence="1">
    <location>
        <begin position="128"/>
        <end position="134"/>
    </location>
    <ligand>
        <name>(6S)-NADPHX</name>
        <dbReference type="ChEBI" id="CHEBI:64076"/>
    </ligand>
</feature>
<evidence type="ECO:0000313" key="4">
    <source>
        <dbReference type="Proteomes" id="UP000294682"/>
    </source>
</evidence>
<name>A0A9X8Y864_9FIRM</name>
<dbReference type="InterPro" id="IPR036652">
    <property type="entry name" value="YjeF_N_dom_sf"/>
</dbReference>
<evidence type="ECO:0000259" key="2">
    <source>
        <dbReference type="PROSITE" id="PS51385"/>
    </source>
</evidence>
<comment type="similarity">
    <text evidence="1">Belongs to the NnrE/AIBP family.</text>
</comment>
<dbReference type="GO" id="GO:0000166">
    <property type="term" value="F:nucleotide binding"/>
    <property type="evidence" value="ECO:0007669"/>
    <property type="project" value="UniProtKB-KW"/>
</dbReference>
<feature type="domain" description="YjeF N-terminal" evidence="2">
    <location>
        <begin position="9"/>
        <end position="214"/>
    </location>
</feature>
<comment type="caution">
    <text evidence="3">The sequence shown here is derived from an EMBL/GenBank/DDBJ whole genome shotgun (WGS) entry which is preliminary data.</text>
</comment>
<feature type="binding site" evidence="1">
    <location>
        <position position="160"/>
    </location>
    <ligand>
        <name>K(+)</name>
        <dbReference type="ChEBI" id="CHEBI:29103"/>
    </ligand>
</feature>
<feature type="binding site" evidence="1">
    <location>
        <begin position="57"/>
        <end position="61"/>
    </location>
    <ligand>
        <name>(6S)-NADPHX</name>
        <dbReference type="ChEBI" id="CHEBI:64076"/>
    </ligand>
</feature>